<protein>
    <submittedName>
        <fullName evidence="2">Oidioi.mRNA.OKI2018_I69.XSR.g15383.t1.cds</fullName>
    </submittedName>
</protein>
<feature type="region of interest" description="Disordered" evidence="1">
    <location>
        <begin position="1"/>
        <end position="44"/>
    </location>
</feature>
<proteinExistence type="predicted"/>
<name>A0ABN7SHU9_OIKDI</name>
<evidence type="ECO:0000313" key="2">
    <source>
        <dbReference type="EMBL" id="CAG5098116.1"/>
    </source>
</evidence>
<feature type="compositionally biased region" description="Basic and acidic residues" evidence="1">
    <location>
        <begin position="9"/>
        <end position="24"/>
    </location>
</feature>
<organism evidence="2 3">
    <name type="scientific">Oikopleura dioica</name>
    <name type="common">Tunicate</name>
    <dbReference type="NCBI Taxonomy" id="34765"/>
    <lineage>
        <taxon>Eukaryota</taxon>
        <taxon>Metazoa</taxon>
        <taxon>Chordata</taxon>
        <taxon>Tunicata</taxon>
        <taxon>Appendicularia</taxon>
        <taxon>Copelata</taxon>
        <taxon>Oikopleuridae</taxon>
        <taxon>Oikopleura</taxon>
    </lineage>
</organism>
<evidence type="ECO:0000256" key="1">
    <source>
        <dbReference type="SAM" id="MobiDB-lite"/>
    </source>
</evidence>
<keyword evidence="3" id="KW-1185">Reference proteome</keyword>
<dbReference type="EMBL" id="OU015569">
    <property type="protein sequence ID" value="CAG5098116.1"/>
    <property type="molecule type" value="Genomic_DNA"/>
</dbReference>
<sequence>MNRSGSEVFQDKSKNVDPQKRLTEDSGVATNNDSATERTSRKRSAREIANLYEQLKRQGLITHTHLNIFHFECRKHIFKSV</sequence>
<accession>A0ABN7SHU9</accession>
<reference evidence="2 3" key="1">
    <citation type="submission" date="2021-04" db="EMBL/GenBank/DDBJ databases">
        <authorList>
            <person name="Bliznina A."/>
        </authorList>
    </citation>
    <scope>NUCLEOTIDE SEQUENCE [LARGE SCALE GENOMIC DNA]</scope>
</reference>
<dbReference type="Proteomes" id="UP001158576">
    <property type="component" value="Chromosome XSR"/>
</dbReference>
<gene>
    <name evidence="2" type="ORF">OKIOD_LOCUS6941</name>
</gene>
<evidence type="ECO:0000313" key="3">
    <source>
        <dbReference type="Proteomes" id="UP001158576"/>
    </source>
</evidence>